<gene>
    <name evidence="1" type="ORF">L6164_020312</name>
</gene>
<dbReference type="EMBL" id="CM039433">
    <property type="protein sequence ID" value="KAI4327903.1"/>
    <property type="molecule type" value="Genomic_DNA"/>
</dbReference>
<dbReference type="Proteomes" id="UP000828941">
    <property type="component" value="Chromosome 8"/>
</dbReference>
<reference evidence="1 2" key="1">
    <citation type="journal article" date="2022" name="DNA Res.">
        <title>Chromosomal-level genome assembly of the orchid tree Bauhinia variegata (Leguminosae; Cercidoideae) supports the allotetraploid origin hypothesis of Bauhinia.</title>
        <authorList>
            <person name="Zhong Y."/>
            <person name="Chen Y."/>
            <person name="Zheng D."/>
            <person name="Pang J."/>
            <person name="Liu Y."/>
            <person name="Luo S."/>
            <person name="Meng S."/>
            <person name="Qian L."/>
            <person name="Wei D."/>
            <person name="Dai S."/>
            <person name="Zhou R."/>
        </authorList>
    </citation>
    <scope>NUCLEOTIDE SEQUENCE [LARGE SCALE GENOMIC DNA]</scope>
    <source>
        <strain evidence="1">BV-YZ2020</strain>
    </source>
</reference>
<evidence type="ECO:0000313" key="1">
    <source>
        <dbReference type="EMBL" id="KAI4327903.1"/>
    </source>
</evidence>
<comment type="caution">
    <text evidence="1">The sequence shown here is derived from an EMBL/GenBank/DDBJ whole genome shotgun (WGS) entry which is preliminary data.</text>
</comment>
<accession>A0ACB9MW04</accession>
<keyword evidence="2" id="KW-1185">Reference proteome</keyword>
<proteinExistence type="predicted"/>
<sequence>MDISVESDRNASTGIGSRYFDLKKSFKFALRSLLTSCSKEEFYKAYPRFTNAEKEGLHRIFLQVITSLHENIEDEFESICLESQVAATLDAVEQIVEEQELDPLFSNKSNMRDVAQNLSAAKKNELQYLTHRVKWVEDHNQVSRARINRLRDGTQVLCDASDAVKKFKNWNLNYGASSGDEFHDS</sequence>
<evidence type="ECO:0000313" key="2">
    <source>
        <dbReference type="Proteomes" id="UP000828941"/>
    </source>
</evidence>
<organism evidence="1 2">
    <name type="scientific">Bauhinia variegata</name>
    <name type="common">Purple orchid tree</name>
    <name type="synonym">Phanera variegata</name>
    <dbReference type="NCBI Taxonomy" id="167791"/>
    <lineage>
        <taxon>Eukaryota</taxon>
        <taxon>Viridiplantae</taxon>
        <taxon>Streptophyta</taxon>
        <taxon>Embryophyta</taxon>
        <taxon>Tracheophyta</taxon>
        <taxon>Spermatophyta</taxon>
        <taxon>Magnoliopsida</taxon>
        <taxon>eudicotyledons</taxon>
        <taxon>Gunneridae</taxon>
        <taxon>Pentapetalae</taxon>
        <taxon>rosids</taxon>
        <taxon>fabids</taxon>
        <taxon>Fabales</taxon>
        <taxon>Fabaceae</taxon>
        <taxon>Cercidoideae</taxon>
        <taxon>Cercideae</taxon>
        <taxon>Bauhiniinae</taxon>
        <taxon>Bauhinia</taxon>
    </lineage>
</organism>
<name>A0ACB9MW04_BAUVA</name>
<protein>
    <submittedName>
        <fullName evidence="1">Uncharacterized protein</fullName>
    </submittedName>
</protein>